<dbReference type="SUPFAM" id="SSF88713">
    <property type="entry name" value="Glycoside hydrolase/deacetylase"/>
    <property type="match status" value="1"/>
</dbReference>
<proteinExistence type="predicted"/>
<comment type="caution">
    <text evidence="3">The sequence shown here is derived from an EMBL/GenBank/DDBJ whole genome shotgun (WGS) entry which is preliminary data.</text>
</comment>
<evidence type="ECO:0000259" key="2">
    <source>
        <dbReference type="PROSITE" id="PS50181"/>
    </source>
</evidence>
<dbReference type="PANTHER" id="PTHR45985">
    <property type="match status" value="1"/>
</dbReference>
<evidence type="ECO:0000256" key="1">
    <source>
        <dbReference type="SAM" id="SignalP"/>
    </source>
</evidence>
<dbReference type="Proteomes" id="UP000663864">
    <property type="component" value="Unassembled WGS sequence"/>
</dbReference>
<dbReference type="AlphaFoldDB" id="A0A814RTE8"/>
<feature type="signal peptide" evidence="1">
    <location>
        <begin position="1"/>
        <end position="19"/>
    </location>
</feature>
<dbReference type="InterPro" id="IPR011330">
    <property type="entry name" value="Glyco_hydro/deAcase_b/a-brl"/>
</dbReference>
<name>A0A814RTE8_9BILA</name>
<organism evidence="3 4">
    <name type="scientific">Rotaria sordida</name>
    <dbReference type="NCBI Taxonomy" id="392033"/>
    <lineage>
        <taxon>Eukaryota</taxon>
        <taxon>Metazoa</taxon>
        <taxon>Spiralia</taxon>
        <taxon>Gnathifera</taxon>
        <taxon>Rotifera</taxon>
        <taxon>Eurotatoria</taxon>
        <taxon>Bdelloidea</taxon>
        <taxon>Philodinida</taxon>
        <taxon>Philodinidae</taxon>
        <taxon>Rotaria</taxon>
    </lineage>
</organism>
<reference evidence="3" key="1">
    <citation type="submission" date="2021-02" db="EMBL/GenBank/DDBJ databases">
        <authorList>
            <person name="Nowell W R."/>
        </authorList>
    </citation>
    <scope>NUCLEOTIDE SEQUENCE</scope>
</reference>
<dbReference type="InterPro" id="IPR001810">
    <property type="entry name" value="F-box_dom"/>
</dbReference>
<feature type="domain" description="F-box" evidence="2">
    <location>
        <begin position="421"/>
        <end position="470"/>
    </location>
</feature>
<sequence length="943" mass="111194">MFLLHFLCLLTFSFIFCRGEICTQDNCQLPSCQCSISNDNPTSLDIIDLPQFILLTFVGSLNKDTLDSIQSILKSSHRNPNKCPITSTFFIHNIHTEYCLVQHLFDNQNEIAITISDKKCSLTKCNNESHWTNDDWYEEIKQQRTNVVEHTQIHQSHIKGIHAPHIKIDQNKYFEFLHQFHFHYDSSMLFKSSSLMYPFTLDYLFDQTDCINCQQWTKPFEAFWQFPLHEWTYPNATISCRTFFDSSCLPINQSHTVDLLFDFIMHNFERHSSIFVGYRSPFIIQLDLSWLSQHKNLHLQALIRFIKYILNSSNHRYVYFASIEKVLEWFKYPRSLDELHDFWAFSCNDKIYENDIDCFDKELNENEQDNIFNRENIKLLKSNNRTNGNHSKSINHQTERLFPNAKDGKSVDILSIMNRRTVHLLDLSDEILLIILKKLGSMDVLYSLLGVNRRLDQMARSFDKIKFMKLSFISNGQFSSINDVKLNRFCYEILPQINHKIVGLSLALHSMERILLACRYPHLTIIVITIYPPNRLVRYLTEGSPIARLFREQIRSITVMTTNEVFTNESFTDTCERILAICTNLFRLNMNRWIKGDSAQLSLRHRSPNICCSSYLHTLSINVKTFDDCLCLLDGRLYQLSSFAVNINSIKRSPIITDSQKVLSNLKEFSLTSIMHTNAYDCRILLLLRRMPNLNKLTLCLNIMRLIVIDGIHLDEEILSHMLYLNTFIFHICTIMSTSETNYFLSINDIKNTFHNWKYSPVNCCIDHFSNGFTYYNIYSIPFKMTRFMHLTNSFRGYHFQFITYLTLYDTRPFEYDFFEWISQSFPLLEYLLVHNSVPQENKGQIESINNKKPSSNISYLYLTQLRLSYAHIDYVDQFLCHTNTYIPRLKSLGIQYEKLVTVTNNFTNDATRLNCSQLKQIIFDELLVYPKHFYLYFPSLIK</sequence>
<dbReference type="EMBL" id="CAJNOT010001059">
    <property type="protein sequence ID" value="CAF1137165.1"/>
    <property type="molecule type" value="Genomic_DNA"/>
</dbReference>
<keyword evidence="1" id="KW-0732">Signal</keyword>
<dbReference type="GO" id="GO:0005975">
    <property type="term" value="P:carbohydrate metabolic process"/>
    <property type="evidence" value="ECO:0007669"/>
    <property type="project" value="InterPro"/>
</dbReference>
<evidence type="ECO:0000313" key="4">
    <source>
        <dbReference type="Proteomes" id="UP000663864"/>
    </source>
</evidence>
<dbReference type="Gene3D" id="3.20.20.370">
    <property type="entry name" value="Glycoside hydrolase/deacetylase"/>
    <property type="match status" value="1"/>
</dbReference>
<evidence type="ECO:0000313" key="3">
    <source>
        <dbReference type="EMBL" id="CAF1137165.1"/>
    </source>
</evidence>
<accession>A0A814RTE8</accession>
<gene>
    <name evidence="3" type="ORF">ZHD862_LOCUS19445</name>
</gene>
<dbReference type="PANTHER" id="PTHR45985:SF3">
    <property type="entry name" value="CHITIN DEACETYLASE-LIKE 4"/>
    <property type="match status" value="1"/>
</dbReference>
<dbReference type="InterPro" id="IPR052740">
    <property type="entry name" value="CE4"/>
</dbReference>
<protein>
    <recommendedName>
        <fullName evidence="2">F-box domain-containing protein</fullName>
    </recommendedName>
</protein>
<feature type="chain" id="PRO_5032940124" description="F-box domain-containing protein" evidence="1">
    <location>
        <begin position="20"/>
        <end position="943"/>
    </location>
</feature>
<dbReference type="PROSITE" id="PS50181">
    <property type="entry name" value="FBOX"/>
    <property type="match status" value="1"/>
</dbReference>